<feature type="compositionally biased region" description="Basic and acidic residues" evidence="1">
    <location>
        <begin position="56"/>
        <end position="73"/>
    </location>
</feature>
<feature type="region of interest" description="Disordered" evidence="1">
    <location>
        <begin position="56"/>
        <end position="129"/>
    </location>
</feature>
<sequence length="144" mass="15593">MPRITSSSSSSYVVFGSSFNQNVTYMLDMDLSANQTYTERLRRNNEDDRIAALPTRERLSAQTEEQRRREQWDKANIAAAGTGNYAGGSSVGTQATTPTSATSGRRAGNGNGNVSTAANKDSKGAASPGSVRAWLRKVRAFLYF</sequence>
<gene>
    <name evidence="2" type="ORF">BDW02DRAFT_568143</name>
</gene>
<evidence type="ECO:0000313" key="2">
    <source>
        <dbReference type="EMBL" id="KAF1835268.1"/>
    </source>
</evidence>
<protein>
    <submittedName>
        <fullName evidence="2">Uncharacterized protein</fullName>
    </submittedName>
</protein>
<dbReference type="Proteomes" id="UP000800040">
    <property type="component" value="Unassembled WGS sequence"/>
</dbReference>
<feature type="compositionally biased region" description="Polar residues" evidence="1">
    <location>
        <begin position="91"/>
        <end position="103"/>
    </location>
</feature>
<keyword evidence="3" id="KW-1185">Reference proteome</keyword>
<reference evidence="2" key="1">
    <citation type="submission" date="2020-01" db="EMBL/GenBank/DDBJ databases">
        <authorList>
            <consortium name="DOE Joint Genome Institute"/>
            <person name="Haridas S."/>
            <person name="Albert R."/>
            <person name="Binder M."/>
            <person name="Bloem J."/>
            <person name="Labutti K."/>
            <person name="Salamov A."/>
            <person name="Andreopoulos B."/>
            <person name="Baker S.E."/>
            <person name="Barry K."/>
            <person name="Bills G."/>
            <person name="Bluhm B.H."/>
            <person name="Cannon C."/>
            <person name="Castanera R."/>
            <person name="Culley D.E."/>
            <person name="Daum C."/>
            <person name="Ezra D."/>
            <person name="Gonzalez J.B."/>
            <person name="Henrissat B."/>
            <person name="Kuo A."/>
            <person name="Liang C."/>
            <person name="Lipzen A."/>
            <person name="Lutzoni F."/>
            <person name="Magnuson J."/>
            <person name="Mondo S."/>
            <person name="Nolan M."/>
            <person name="Ohm R."/>
            <person name="Pangilinan J."/>
            <person name="Park H.-J."/>
            <person name="Ramirez L."/>
            <person name="Alfaro M."/>
            <person name="Sun H."/>
            <person name="Tritt A."/>
            <person name="Yoshinaga Y."/>
            <person name="Zwiers L.-H."/>
            <person name="Turgeon B.G."/>
            <person name="Goodwin S.B."/>
            <person name="Spatafora J.W."/>
            <person name="Crous P.W."/>
            <person name="Grigoriev I.V."/>
        </authorList>
    </citation>
    <scope>NUCLEOTIDE SEQUENCE</scope>
    <source>
        <strain evidence="2">P77</strain>
    </source>
</reference>
<accession>A0A6A5KDC2</accession>
<dbReference type="AlphaFoldDB" id="A0A6A5KDC2"/>
<name>A0A6A5KDC2_9PLEO</name>
<proteinExistence type="predicted"/>
<dbReference type="EMBL" id="ML975289">
    <property type="protein sequence ID" value="KAF1835268.1"/>
    <property type="molecule type" value="Genomic_DNA"/>
</dbReference>
<evidence type="ECO:0000313" key="3">
    <source>
        <dbReference type="Proteomes" id="UP000800040"/>
    </source>
</evidence>
<organism evidence="2 3">
    <name type="scientific">Decorospora gaudefroyi</name>
    <dbReference type="NCBI Taxonomy" id="184978"/>
    <lineage>
        <taxon>Eukaryota</taxon>
        <taxon>Fungi</taxon>
        <taxon>Dikarya</taxon>
        <taxon>Ascomycota</taxon>
        <taxon>Pezizomycotina</taxon>
        <taxon>Dothideomycetes</taxon>
        <taxon>Pleosporomycetidae</taxon>
        <taxon>Pleosporales</taxon>
        <taxon>Pleosporineae</taxon>
        <taxon>Pleosporaceae</taxon>
        <taxon>Decorospora</taxon>
    </lineage>
</organism>
<evidence type="ECO:0000256" key="1">
    <source>
        <dbReference type="SAM" id="MobiDB-lite"/>
    </source>
</evidence>